<keyword evidence="1" id="KW-1133">Transmembrane helix</keyword>
<accession>A0AAD6VN18</accession>
<dbReference type="EMBL" id="JARJCW010000018">
    <property type="protein sequence ID" value="KAJ7214970.1"/>
    <property type="molecule type" value="Genomic_DNA"/>
</dbReference>
<evidence type="ECO:0000313" key="2">
    <source>
        <dbReference type="EMBL" id="KAJ7214970.1"/>
    </source>
</evidence>
<feature type="transmembrane region" description="Helical" evidence="1">
    <location>
        <begin position="23"/>
        <end position="45"/>
    </location>
</feature>
<dbReference type="Proteomes" id="UP001219525">
    <property type="component" value="Unassembled WGS sequence"/>
</dbReference>
<dbReference type="AlphaFoldDB" id="A0AAD6VN18"/>
<sequence>MPPAGSAAQLSQSTCQPLEDLAARLPCLLCTVLVLSLLILTALLLRLLSPTRLCRQLDDCLRTTERLYHGSLIGRVLNAASQNDIAKDLLRLQQDASHIHERRLRNVLRPWCTVWDVLRGQSLVIARCIWDATVLQNRIEVLQEIRLRENLLHMQGGSPASSTGSGLLICDCH</sequence>
<organism evidence="2 3">
    <name type="scientific">Mycena pura</name>
    <dbReference type="NCBI Taxonomy" id="153505"/>
    <lineage>
        <taxon>Eukaryota</taxon>
        <taxon>Fungi</taxon>
        <taxon>Dikarya</taxon>
        <taxon>Basidiomycota</taxon>
        <taxon>Agaricomycotina</taxon>
        <taxon>Agaricomycetes</taxon>
        <taxon>Agaricomycetidae</taxon>
        <taxon>Agaricales</taxon>
        <taxon>Marasmiineae</taxon>
        <taxon>Mycenaceae</taxon>
        <taxon>Mycena</taxon>
    </lineage>
</organism>
<keyword evidence="1" id="KW-0472">Membrane</keyword>
<name>A0AAD6VN18_9AGAR</name>
<evidence type="ECO:0000313" key="3">
    <source>
        <dbReference type="Proteomes" id="UP001219525"/>
    </source>
</evidence>
<gene>
    <name evidence="2" type="ORF">GGX14DRAFT_443518</name>
</gene>
<comment type="caution">
    <text evidence="2">The sequence shown here is derived from an EMBL/GenBank/DDBJ whole genome shotgun (WGS) entry which is preliminary data.</text>
</comment>
<protein>
    <submittedName>
        <fullName evidence="2">Uncharacterized protein</fullName>
    </submittedName>
</protein>
<proteinExistence type="predicted"/>
<keyword evidence="1" id="KW-0812">Transmembrane</keyword>
<evidence type="ECO:0000256" key="1">
    <source>
        <dbReference type="SAM" id="Phobius"/>
    </source>
</evidence>
<keyword evidence="3" id="KW-1185">Reference proteome</keyword>
<reference evidence="2" key="1">
    <citation type="submission" date="2023-03" db="EMBL/GenBank/DDBJ databases">
        <title>Massive genome expansion in bonnet fungi (Mycena s.s.) driven by repeated elements and novel gene families across ecological guilds.</title>
        <authorList>
            <consortium name="Lawrence Berkeley National Laboratory"/>
            <person name="Harder C.B."/>
            <person name="Miyauchi S."/>
            <person name="Viragh M."/>
            <person name="Kuo A."/>
            <person name="Thoen E."/>
            <person name="Andreopoulos B."/>
            <person name="Lu D."/>
            <person name="Skrede I."/>
            <person name="Drula E."/>
            <person name="Henrissat B."/>
            <person name="Morin E."/>
            <person name="Kohler A."/>
            <person name="Barry K."/>
            <person name="LaButti K."/>
            <person name="Morin E."/>
            <person name="Salamov A."/>
            <person name="Lipzen A."/>
            <person name="Mereny Z."/>
            <person name="Hegedus B."/>
            <person name="Baldrian P."/>
            <person name="Stursova M."/>
            <person name="Weitz H."/>
            <person name="Taylor A."/>
            <person name="Grigoriev I.V."/>
            <person name="Nagy L.G."/>
            <person name="Martin F."/>
            <person name="Kauserud H."/>
        </authorList>
    </citation>
    <scope>NUCLEOTIDE SEQUENCE</scope>
    <source>
        <strain evidence="2">9144</strain>
    </source>
</reference>